<dbReference type="Gene3D" id="3.40.190.290">
    <property type="match status" value="1"/>
</dbReference>
<keyword evidence="2" id="KW-0805">Transcription regulation</keyword>
<dbReference type="PANTHER" id="PTHR30419">
    <property type="entry name" value="HTH-TYPE TRANSCRIPTIONAL REGULATOR YBHD"/>
    <property type="match status" value="1"/>
</dbReference>
<keyword evidence="4" id="KW-0804">Transcription</keyword>
<evidence type="ECO:0000313" key="7">
    <source>
        <dbReference type="Proteomes" id="UP000228755"/>
    </source>
</evidence>
<feature type="domain" description="HTH lysR-type" evidence="5">
    <location>
        <begin position="1"/>
        <end position="60"/>
    </location>
</feature>
<organism evidence="6 7">
    <name type="scientific">Bifidobacterium scaligerum</name>
    <dbReference type="NCBI Taxonomy" id="2052656"/>
    <lineage>
        <taxon>Bacteria</taxon>
        <taxon>Bacillati</taxon>
        <taxon>Actinomycetota</taxon>
        <taxon>Actinomycetes</taxon>
        <taxon>Bifidobacteriales</taxon>
        <taxon>Bifidobacteriaceae</taxon>
        <taxon>Bifidobacterium</taxon>
    </lineage>
</organism>
<dbReference type="PROSITE" id="PS50931">
    <property type="entry name" value="HTH_LYSR"/>
    <property type="match status" value="1"/>
</dbReference>
<comment type="similarity">
    <text evidence="1">Belongs to the LysR transcriptional regulatory family.</text>
</comment>
<evidence type="ECO:0000259" key="5">
    <source>
        <dbReference type="PROSITE" id="PS50931"/>
    </source>
</evidence>
<dbReference type="SUPFAM" id="SSF46785">
    <property type="entry name" value="Winged helix' DNA-binding domain"/>
    <property type="match status" value="1"/>
</dbReference>
<dbReference type="FunFam" id="1.10.10.10:FF:000001">
    <property type="entry name" value="LysR family transcriptional regulator"/>
    <property type="match status" value="1"/>
</dbReference>
<dbReference type="InterPro" id="IPR005119">
    <property type="entry name" value="LysR_subst-bd"/>
</dbReference>
<dbReference type="CDD" id="cd05466">
    <property type="entry name" value="PBP2_LTTR_substrate"/>
    <property type="match status" value="1"/>
</dbReference>
<keyword evidence="3" id="KW-0238">DNA-binding</keyword>
<dbReference type="SUPFAM" id="SSF53850">
    <property type="entry name" value="Periplasmic binding protein-like II"/>
    <property type="match status" value="1"/>
</dbReference>
<dbReference type="EMBL" id="PGLQ01000004">
    <property type="protein sequence ID" value="PJM78773.1"/>
    <property type="molecule type" value="Genomic_DNA"/>
</dbReference>
<evidence type="ECO:0000313" key="6">
    <source>
        <dbReference type="EMBL" id="PJM78773.1"/>
    </source>
</evidence>
<name>A0A2M9HPN5_9BIFI</name>
<accession>A0A2M9HPN5</accession>
<proteinExistence type="inferred from homology"/>
<evidence type="ECO:0000256" key="3">
    <source>
        <dbReference type="ARBA" id="ARBA00023125"/>
    </source>
</evidence>
<dbReference type="Gene3D" id="1.10.10.10">
    <property type="entry name" value="Winged helix-like DNA-binding domain superfamily/Winged helix DNA-binding domain"/>
    <property type="match status" value="1"/>
</dbReference>
<reference evidence="6 7" key="1">
    <citation type="submission" date="2017-11" db="EMBL/GenBank/DDBJ databases">
        <title>Draft genome sequences of strains TRE 1, TRE D, TRE H and TRI 7, isolated from tamarins, belonging to four potential novel Bifidobacterium species.</title>
        <authorList>
            <person name="Mattarelli P."/>
            <person name="Modesto M."/>
            <person name="Bonetti A."/>
            <person name="Puglisi E."/>
            <person name="Morelli L."/>
        </authorList>
    </citation>
    <scope>NUCLEOTIDE SEQUENCE [LARGE SCALE GENOMIC DNA]</scope>
    <source>
        <strain evidence="7">TRED</strain>
    </source>
</reference>
<dbReference type="GO" id="GO:0003677">
    <property type="term" value="F:DNA binding"/>
    <property type="evidence" value="ECO:0007669"/>
    <property type="project" value="UniProtKB-KW"/>
</dbReference>
<dbReference type="Pfam" id="PF03466">
    <property type="entry name" value="LysR_substrate"/>
    <property type="match status" value="1"/>
</dbReference>
<dbReference type="OrthoDB" id="3181812at2"/>
<dbReference type="InterPro" id="IPR036390">
    <property type="entry name" value="WH_DNA-bd_sf"/>
</dbReference>
<sequence>MELKVLRNFITVVEEEGVTAAADVLRISQPALSRQIKELEDELGATLFTRGTRSRTLELTREGRLLYRRAQEIIELADRTASEIATEEEIAGDIHIAAAQSTVMRTVAKAMMQLRAKHPQVRVHLHDDYGGNIAERLDNGLADFGVLVQPTDMSRYDFLPLPGGDVMGVLMRHDYPLASHERITAADLKYVPVIAPYGVLVRRDLSGWLKQGNEELNIIGTMNLLYNASCFVEEGYGCAICPAGLVDTSWQSGLVFRPLEPERHTQLAIAWKKSQPLTPVAAAFLDELRTVI</sequence>
<dbReference type="AlphaFoldDB" id="A0A2M9HPN5"/>
<dbReference type="PRINTS" id="PR00039">
    <property type="entry name" value="HTHLYSR"/>
</dbReference>
<evidence type="ECO:0000256" key="2">
    <source>
        <dbReference type="ARBA" id="ARBA00023015"/>
    </source>
</evidence>
<dbReference type="InterPro" id="IPR000847">
    <property type="entry name" value="LysR_HTH_N"/>
</dbReference>
<dbReference type="PANTHER" id="PTHR30419:SF8">
    <property type="entry name" value="NITROGEN ASSIMILATION TRANSCRIPTIONAL ACTIVATOR-RELATED"/>
    <property type="match status" value="1"/>
</dbReference>
<keyword evidence="7" id="KW-1185">Reference proteome</keyword>
<dbReference type="GO" id="GO:0003700">
    <property type="term" value="F:DNA-binding transcription factor activity"/>
    <property type="evidence" value="ECO:0007669"/>
    <property type="project" value="InterPro"/>
</dbReference>
<dbReference type="InterPro" id="IPR050950">
    <property type="entry name" value="HTH-type_LysR_regulators"/>
</dbReference>
<dbReference type="RefSeq" id="WP_100496661.1">
    <property type="nucleotide sequence ID" value="NZ_PGLQ01000004.1"/>
</dbReference>
<dbReference type="Proteomes" id="UP000228755">
    <property type="component" value="Unassembled WGS sequence"/>
</dbReference>
<dbReference type="Pfam" id="PF00126">
    <property type="entry name" value="HTH_1"/>
    <property type="match status" value="1"/>
</dbReference>
<dbReference type="InterPro" id="IPR036388">
    <property type="entry name" value="WH-like_DNA-bd_sf"/>
</dbReference>
<evidence type="ECO:0000256" key="1">
    <source>
        <dbReference type="ARBA" id="ARBA00009437"/>
    </source>
</evidence>
<protein>
    <submittedName>
        <fullName evidence="6">LysR family transcriptional regulator</fullName>
    </submittedName>
</protein>
<comment type="caution">
    <text evidence="6">The sequence shown here is derived from an EMBL/GenBank/DDBJ whole genome shotgun (WGS) entry which is preliminary data.</text>
</comment>
<dbReference type="GO" id="GO:0005829">
    <property type="term" value="C:cytosol"/>
    <property type="evidence" value="ECO:0007669"/>
    <property type="project" value="TreeGrafter"/>
</dbReference>
<evidence type="ECO:0000256" key="4">
    <source>
        <dbReference type="ARBA" id="ARBA00023163"/>
    </source>
</evidence>
<gene>
    <name evidence="6" type="ORF">CUU80_07325</name>
</gene>